<gene>
    <name evidence="1" type="ORF">RirG_097980</name>
</gene>
<dbReference type="HOGENOM" id="CLU_2943003_0_0_1"/>
<accession>A0A015JIC5</accession>
<proteinExistence type="predicted"/>
<dbReference type="AlphaFoldDB" id="A0A015JIC5"/>
<reference evidence="1 2" key="1">
    <citation type="submission" date="2014-02" db="EMBL/GenBank/DDBJ databases">
        <title>Single nucleus genome sequencing reveals high similarity among nuclei of an endomycorrhizal fungus.</title>
        <authorList>
            <person name="Lin K."/>
            <person name="Geurts R."/>
            <person name="Zhang Z."/>
            <person name="Limpens E."/>
            <person name="Saunders D.G."/>
            <person name="Mu D."/>
            <person name="Pang E."/>
            <person name="Cao H."/>
            <person name="Cha H."/>
            <person name="Lin T."/>
            <person name="Zhou Q."/>
            <person name="Shang Y."/>
            <person name="Li Y."/>
            <person name="Ivanov S."/>
            <person name="Sharma T."/>
            <person name="Velzen R.V."/>
            <person name="Ruijter N.D."/>
            <person name="Aanen D.K."/>
            <person name="Win J."/>
            <person name="Kamoun S."/>
            <person name="Bisseling T."/>
            <person name="Huang S."/>
        </authorList>
    </citation>
    <scope>NUCLEOTIDE SEQUENCE [LARGE SCALE GENOMIC DNA]</scope>
    <source>
        <strain evidence="2">DAOM197198w</strain>
    </source>
</reference>
<name>A0A015JIC5_RHIIW</name>
<comment type="caution">
    <text evidence="1">The sequence shown here is derived from an EMBL/GenBank/DDBJ whole genome shotgun (WGS) entry which is preliminary data.</text>
</comment>
<sequence length="60" mass="6881">MRFPEGDSLEIPRQEIFPTDLARVMQRSNASISRVTVRNIPGCTRLTDKCFTTDDIYGNF</sequence>
<evidence type="ECO:0000313" key="1">
    <source>
        <dbReference type="EMBL" id="EXX69232.1"/>
    </source>
</evidence>
<protein>
    <submittedName>
        <fullName evidence="1">Uncharacterized protein</fullName>
    </submittedName>
</protein>
<dbReference type="Proteomes" id="UP000022910">
    <property type="component" value="Unassembled WGS sequence"/>
</dbReference>
<evidence type="ECO:0000313" key="2">
    <source>
        <dbReference type="Proteomes" id="UP000022910"/>
    </source>
</evidence>
<dbReference type="EMBL" id="JEMT01016914">
    <property type="protein sequence ID" value="EXX69232.1"/>
    <property type="molecule type" value="Genomic_DNA"/>
</dbReference>
<keyword evidence="2" id="KW-1185">Reference proteome</keyword>
<organism evidence="1 2">
    <name type="scientific">Rhizophagus irregularis (strain DAOM 197198w)</name>
    <name type="common">Glomus intraradices</name>
    <dbReference type="NCBI Taxonomy" id="1432141"/>
    <lineage>
        <taxon>Eukaryota</taxon>
        <taxon>Fungi</taxon>
        <taxon>Fungi incertae sedis</taxon>
        <taxon>Mucoromycota</taxon>
        <taxon>Glomeromycotina</taxon>
        <taxon>Glomeromycetes</taxon>
        <taxon>Glomerales</taxon>
        <taxon>Glomeraceae</taxon>
        <taxon>Rhizophagus</taxon>
    </lineage>
</organism>